<organism evidence="2 3">
    <name type="scientific">Herbidospora galbida</name>
    <dbReference type="NCBI Taxonomy" id="2575442"/>
    <lineage>
        <taxon>Bacteria</taxon>
        <taxon>Bacillati</taxon>
        <taxon>Actinomycetota</taxon>
        <taxon>Actinomycetes</taxon>
        <taxon>Streptosporangiales</taxon>
        <taxon>Streptosporangiaceae</taxon>
        <taxon>Herbidospora</taxon>
    </lineage>
</organism>
<gene>
    <name evidence="2" type="ORF">FDA94_11495</name>
</gene>
<dbReference type="Proteomes" id="UP000308705">
    <property type="component" value="Unassembled WGS sequence"/>
</dbReference>
<dbReference type="AlphaFoldDB" id="A0A4U3MKS9"/>
<name>A0A4U3MKS9_9ACTN</name>
<evidence type="ECO:0000256" key="1">
    <source>
        <dbReference type="SAM" id="MobiDB-lite"/>
    </source>
</evidence>
<protein>
    <submittedName>
        <fullName evidence="2">Uncharacterized protein</fullName>
    </submittedName>
</protein>
<dbReference type="EMBL" id="SZQA01000008">
    <property type="protein sequence ID" value="TKK89124.1"/>
    <property type="molecule type" value="Genomic_DNA"/>
</dbReference>
<comment type="caution">
    <text evidence="2">The sequence shown here is derived from an EMBL/GenBank/DDBJ whole genome shotgun (WGS) entry which is preliminary data.</text>
</comment>
<dbReference type="OrthoDB" id="3248171at2"/>
<accession>A0A4U3MKS9</accession>
<proteinExistence type="predicted"/>
<feature type="region of interest" description="Disordered" evidence="1">
    <location>
        <begin position="60"/>
        <end position="84"/>
    </location>
</feature>
<dbReference type="RefSeq" id="WP_137247038.1">
    <property type="nucleotide sequence ID" value="NZ_SZQA01000008.1"/>
</dbReference>
<sequence length="144" mass="15880">MVEIFNQRIDGGALEQDPDYHFTVTYKASFDPQELGDTFHEFVRLCEEDDVSGDDFITAQGPAGNVFSPGVLPQQNDNRPGHQGMKVVDRRLGFVLSREVADTETGHEEIYADIWLRSSGNLQSTGWPGSDSGKATTNVGDFNP</sequence>
<keyword evidence="3" id="KW-1185">Reference proteome</keyword>
<evidence type="ECO:0000313" key="2">
    <source>
        <dbReference type="EMBL" id="TKK89124.1"/>
    </source>
</evidence>
<feature type="region of interest" description="Disordered" evidence="1">
    <location>
        <begin position="123"/>
        <end position="144"/>
    </location>
</feature>
<reference evidence="2 3" key="1">
    <citation type="submission" date="2019-04" db="EMBL/GenBank/DDBJ databases">
        <title>Herbidospora sp. NEAU-GS14.nov., a novel actinomycete isolated from soil.</title>
        <authorList>
            <person name="Han L."/>
        </authorList>
    </citation>
    <scope>NUCLEOTIDE SEQUENCE [LARGE SCALE GENOMIC DNA]</scope>
    <source>
        <strain evidence="2 3">NEAU-GS14</strain>
    </source>
</reference>
<evidence type="ECO:0000313" key="3">
    <source>
        <dbReference type="Proteomes" id="UP000308705"/>
    </source>
</evidence>